<accession>A0ACB7ZVW1</accession>
<sequence length="184" mass="19694">MSINYTGIVSQDGIAYNPHHYQLALSQANGLGVSQAQSNSAPFAAHWHPVSTEPMNFDQAMAQQYITMLQQLIEPQGVPCHIVSGGLPCGDLIGVTKAEVSQHLRRRHGVRSASRGMTCAWDGGCAAQPMRGDSLARHVVSKHLGTGKVMCGVCGKRYARRDAFKSHLVNGIQCDGTQLGSLAV</sequence>
<dbReference type="EMBL" id="MU268297">
    <property type="protein sequence ID" value="KAH7905007.1"/>
    <property type="molecule type" value="Genomic_DNA"/>
</dbReference>
<keyword evidence="2" id="KW-1185">Reference proteome</keyword>
<gene>
    <name evidence="1" type="ORF">BJ138DRAFT_1183842</name>
</gene>
<reference evidence="1" key="1">
    <citation type="journal article" date="2021" name="New Phytol.">
        <title>Evolutionary innovations through gain and loss of genes in the ectomycorrhizal Boletales.</title>
        <authorList>
            <person name="Wu G."/>
            <person name="Miyauchi S."/>
            <person name="Morin E."/>
            <person name="Kuo A."/>
            <person name="Drula E."/>
            <person name="Varga T."/>
            <person name="Kohler A."/>
            <person name="Feng B."/>
            <person name="Cao Y."/>
            <person name="Lipzen A."/>
            <person name="Daum C."/>
            <person name="Hundley H."/>
            <person name="Pangilinan J."/>
            <person name="Johnson J."/>
            <person name="Barry K."/>
            <person name="LaButti K."/>
            <person name="Ng V."/>
            <person name="Ahrendt S."/>
            <person name="Min B."/>
            <person name="Choi I.G."/>
            <person name="Park H."/>
            <person name="Plett J.M."/>
            <person name="Magnuson J."/>
            <person name="Spatafora J.W."/>
            <person name="Nagy L.G."/>
            <person name="Henrissat B."/>
            <person name="Grigoriev I.V."/>
            <person name="Yang Z.L."/>
            <person name="Xu J."/>
            <person name="Martin F.M."/>
        </authorList>
    </citation>
    <scope>NUCLEOTIDE SEQUENCE</scope>
    <source>
        <strain evidence="1">ATCC 28755</strain>
    </source>
</reference>
<protein>
    <submittedName>
        <fullName evidence="1">Uncharacterized protein</fullName>
    </submittedName>
</protein>
<evidence type="ECO:0000313" key="2">
    <source>
        <dbReference type="Proteomes" id="UP000790377"/>
    </source>
</evidence>
<organism evidence="1 2">
    <name type="scientific">Hygrophoropsis aurantiaca</name>
    <dbReference type="NCBI Taxonomy" id="72124"/>
    <lineage>
        <taxon>Eukaryota</taxon>
        <taxon>Fungi</taxon>
        <taxon>Dikarya</taxon>
        <taxon>Basidiomycota</taxon>
        <taxon>Agaricomycotina</taxon>
        <taxon>Agaricomycetes</taxon>
        <taxon>Agaricomycetidae</taxon>
        <taxon>Boletales</taxon>
        <taxon>Coniophorineae</taxon>
        <taxon>Hygrophoropsidaceae</taxon>
        <taxon>Hygrophoropsis</taxon>
    </lineage>
</organism>
<evidence type="ECO:0000313" key="1">
    <source>
        <dbReference type="EMBL" id="KAH7905007.1"/>
    </source>
</evidence>
<dbReference type="Proteomes" id="UP000790377">
    <property type="component" value="Unassembled WGS sequence"/>
</dbReference>
<name>A0ACB7ZVW1_9AGAM</name>
<proteinExistence type="predicted"/>
<comment type="caution">
    <text evidence="1">The sequence shown here is derived from an EMBL/GenBank/DDBJ whole genome shotgun (WGS) entry which is preliminary data.</text>
</comment>